<dbReference type="eggNOG" id="ENOG502SYM8">
    <property type="taxonomic scope" value="Eukaryota"/>
</dbReference>
<evidence type="ECO:0000313" key="2">
    <source>
        <dbReference type="EMBL" id="EKM83433.1"/>
    </source>
</evidence>
<dbReference type="AlphaFoldDB" id="K5XIW4"/>
<dbReference type="OMA" id="KPVKMIE"/>
<evidence type="ECO:0000313" key="3">
    <source>
        <dbReference type="Proteomes" id="UP000008493"/>
    </source>
</evidence>
<gene>
    <name evidence="2" type="ORF">AGABI1DRAFT_81208</name>
</gene>
<feature type="compositionally biased region" description="Polar residues" evidence="1">
    <location>
        <begin position="1"/>
        <end position="30"/>
    </location>
</feature>
<dbReference type="KEGG" id="abp:AGABI1DRAFT81208"/>
<dbReference type="Proteomes" id="UP000008493">
    <property type="component" value="Unassembled WGS sequence"/>
</dbReference>
<organism evidence="2 3">
    <name type="scientific">Agaricus bisporus var. burnettii (strain JB137-S8 / ATCC MYA-4627 / FGSC 10392)</name>
    <name type="common">White button mushroom</name>
    <dbReference type="NCBI Taxonomy" id="597362"/>
    <lineage>
        <taxon>Eukaryota</taxon>
        <taxon>Fungi</taxon>
        <taxon>Dikarya</taxon>
        <taxon>Basidiomycota</taxon>
        <taxon>Agaricomycotina</taxon>
        <taxon>Agaricomycetes</taxon>
        <taxon>Agaricomycetidae</taxon>
        <taxon>Agaricales</taxon>
        <taxon>Agaricineae</taxon>
        <taxon>Agaricaceae</taxon>
        <taxon>Agaricus</taxon>
    </lineage>
</organism>
<dbReference type="EMBL" id="JH971385">
    <property type="protein sequence ID" value="EKM83433.1"/>
    <property type="molecule type" value="Genomic_DNA"/>
</dbReference>
<evidence type="ECO:0000256" key="1">
    <source>
        <dbReference type="SAM" id="MobiDB-lite"/>
    </source>
</evidence>
<dbReference type="InParanoid" id="K5XIW4"/>
<dbReference type="OrthoDB" id="3255301at2759"/>
<dbReference type="HOGENOM" id="CLU_172714_0_0_1"/>
<name>K5XIW4_AGABU</name>
<accession>K5XIW4</accession>
<dbReference type="RefSeq" id="XP_007325251.1">
    <property type="nucleotide sequence ID" value="XM_007325189.1"/>
</dbReference>
<reference evidence="3" key="1">
    <citation type="journal article" date="2012" name="Proc. Natl. Acad. Sci. U.S.A.">
        <title>Genome sequence of the button mushroom Agaricus bisporus reveals mechanisms governing adaptation to a humic-rich ecological niche.</title>
        <authorList>
            <person name="Morin E."/>
            <person name="Kohler A."/>
            <person name="Baker A.R."/>
            <person name="Foulongne-Oriol M."/>
            <person name="Lombard V."/>
            <person name="Nagy L.G."/>
            <person name="Ohm R.A."/>
            <person name="Patyshakuliyeva A."/>
            <person name="Brun A."/>
            <person name="Aerts A.L."/>
            <person name="Bailey A.M."/>
            <person name="Billette C."/>
            <person name="Coutinho P.M."/>
            <person name="Deakin G."/>
            <person name="Doddapaneni H."/>
            <person name="Floudas D."/>
            <person name="Grimwood J."/>
            <person name="Hilden K."/>
            <person name="Kuees U."/>
            <person name="LaButti K.M."/>
            <person name="Lapidus A."/>
            <person name="Lindquist E.A."/>
            <person name="Lucas S.M."/>
            <person name="Murat C."/>
            <person name="Riley R.W."/>
            <person name="Salamov A.A."/>
            <person name="Schmutz J."/>
            <person name="Subramanian V."/>
            <person name="Woesten H.A.B."/>
            <person name="Xu J."/>
            <person name="Eastwood D.C."/>
            <person name="Foster G.D."/>
            <person name="Sonnenberg A.S."/>
            <person name="Cullen D."/>
            <person name="de Vries R.P."/>
            <person name="Lundell T."/>
            <person name="Hibbett D.S."/>
            <person name="Henrissat B."/>
            <person name="Burton K.S."/>
            <person name="Kerrigan R.W."/>
            <person name="Challen M.P."/>
            <person name="Grigoriev I.V."/>
            <person name="Martin F."/>
        </authorList>
    </citation>
    <scope>NUCLEOTIDE SEQUENCE [LARGE SCALE GENOMIC DNA]</scope>
    <source>
        <strain evidence="3">JB137-S8 / ATCC MYA-4627 / FGSC 10392</strain>
    </source>
</reference>
<proteinExistence type="predicted"/>
<dbReference type="GeneID" id="18831730"/>
<keyword evidence="3" id="KW-1185">Reference proteome</keyword>
<sequence length="90" mass="9724">MATLMSRPNVSSPLANSTSSTRGQSANTHPLSRRNPAFATSRALRPFPSIAQSLQPSAGSKKAIKIIEAPKHQTSMFVLDLTQAEFSRKD</sequence>
<feature type="region of interest" description="Disordered" evidence="1">
    <location>
        <begin position="1"/>
        <end position="39"/>
    </location>
</feature>
<protein>
    <submittedName>
        <fullName evidence="2">Uncharacterized protein</fullName>
    </submittedName>
</protein>